<gene>
    <name evidence="2" type="ORF">ACFQMN_13405</name>
</gene>
<dbReference type="InterPro" id="IPR029057">
    <property type="entry name" value="PRTase-like"/>
</dbReference>
<dbReference type="PANTHER" id="PTHR47505:SF1">
    <property type="entry name" value="DNA UTILIZATION PROTEIN YHGH"/>
    <property type="match status" value="1"/>
</dbReference>
<evidence type="ECO:0000313" key="2">
    <source>
        <dbReference type="EMBL" id="MFC7321879.1"/>
    </source>
</evidence>
<sequence length="223" mass="25534">MRCLICFEQVLPKVDWTSFLTVQKPIKLCVSCMEKFAVIDEPGCKGCGRKDGNGLCFDCERWNRSEYSGVLEENVSVFGYNDFAKELVARWKYRGDFTLVHAFAEAVQTKYKNHFHGMDAELGAIPLSVERLLERGFNQSEAVITMLGASPHHFFKRKGNEKQSKRGRVERIMGENPFELIESVECPVVLVDDIYTTGMTVRHLARLLRENGCPRVHSFTVFR</sequence>
<evidence type="ECO:0000313" key="3">
    <source>
        <dbReference type="Proteomes" id="UP001596494"/>
    </source>
</evidence>
<dbReference type="Gene3D" id="3.40.50.2020">
    <property type="match status" value="1"/>
</dbReference>
<reference evidence="3" key="1">
    <citation type="journal article" date="2019" name="Int. J. Syst. Evol. Microbiol.">
        <title>The Global Catalogue of Microorganisms (GCM) 10K type strain sequencing project: providing services to taxonomists for standard genome sequencing and annotation.</title>
        <authorList>
            <consortium name="The Broad Institute Genomics Platform"/>
            <consortium name="The Broad Institute Genome Sequencing Center for Infectious Disease"/>
            <person name="Wu L."/>
            <person name="Ma J."/>
        </authorList>
    </citation>
    <scope>NUCLEOTIDE SEQUENCE [LARGE SCALE GENOMIC DNA]</scope>
    <source>
        <strain evidence="3">CCUG 73951</strain>
    </source>
</reference>
<comment type="similarity">
    <text evidence="1">Belongs to the ComF/GntX family.</text>
</comment>
<dbReference type="EMBL" id="JBHTBY010000011">
    <property type="protein sequence ID" value="MFC7321879.1"/>
    <property type="molecule type" value="Genomic_DNA"/>
</dbReference>
<protein>
    <submittedName>
        <fullName evidence="2">ComF family protein</fullName>
    </submittedName>
</protein>
<name>A0ABW2K4Y5_9BACI</name>
<dbReference type="CDD" id="cd06223">
    <property type="entry name" value="PRTases_typeI"/>
    <property type="match status" value="1"/>
</dbReference>
<accession>A0ABW2K4Y5</accession>
<dbReference type="PANTHER" id="PTHR47505">
    <property type="entry name" value="DNA UTILIZATION PROTEIN YHGH"/>
    <property type="match status" value="1"/>
</dbReference>
<evidence type="ECO:0000256" key="1">
    <source>
        <dbReference type="ARBA" id="ARBA00008007"/>
    </source>
</evidence>
<proteinExistence type="inferred from homology"/>
<organism evidence="2 3">
    <name type="scientific">Halobacillus campisalis</name>
    <dbReference type="NCBI Taxonomy" id="435909"/>
    <lineage>
        <taxon>Bacteria</taxon>
        <taxon>Bacillati</taxon>
        <taxon>Bacillota</taxon>
        <taxon>Bacilli</taxon>
        <taxon>Bacillales</taxon>
        <taxon>Bacillaceae</taxon>
        <taxon>Halobacillus</taxon>
    </lineage>
</organism>
<comment type="caution">
    <text evidence="2">The sequence shown here is derived from an EMBL/GenBank/DDBJ whole genome shotgun (WGS) entry which is preliminary data.</text>
</comment>
<dbReference type="Proteomes" id="UP001596494">
    <property type="component" value="Unassembled WGS sequence"/>
</dbReference>
<dbReference type="SUPFAM" id="SSF53271">
    <property type="entry name" value="PRTase-like"/>
    <property type="match status" value="1"/>
</dbReference>
<dbReference type="RefSeq" id="WP_289215813.1">
    <property type="nucleotide sequence ID" value="NZ_JAPVRC010000004.1"/>
</dbReference>
<keyword evidence="3" id="KW-1185">Reference proteome</keyword>
<dbReference type="InterPro" id="IPR000836">
    <property type="entry name" value="PRTase_dom"/>
</dbReference>
<dbReference type="InterPro" id="IPR051910">
    <property type="entry name" value="ComF/GntX_DNA_util-trans"/>
</dbReference>